<accession>A0A5N0V929</accession>
<dbReference type="AlphaFoldDB" id="A0A5N0V929"/>
<evidence type="ECO:0000313" key="6">
    <source>
        <dbReference type="Proteomes" id="UP000319769"/>
    </source>
</evidence>
<dbReference type="PANTHER" id="PTHR33744:SF1">
    <property type="entry name" value="DNA-BINDING TRANSCRIPTIONAL ACTIVATOR ADER"/>
    <property type="match status" value="1"/>
</dbReference>
<evidence type="ECO:0000256" key="1">
    <source>
        <dbReference type="ARBA" id="ARBA00006754"/>
    </source>
</evidence>
<dbReference type="RefSeq" id="WP_144749599.1">
    <property type="nucleotide sequence ID" value="NZ_VMNW02000014.1"/>
</dbReference>
<feature type="domain" description="RsbT co-antagonist protein RsbRD N-terminal" evidence="3">
    <location>
        <begin position="25"/>
        <end position="163"/>
    </location>
</feature>
<reference evidence="5" key="1">
    <citation type="submission" date="2019-09" db="EMBL/GenBank/DDBJ databases">
        <authorList>
            <person name="Teo W.F.A."/>
            <person name="Duangmal K."/>
        </authorList>
    </citation>
    <scope>NUCLEOTIDE SEQUENCE [LARGE SCALE GENOMIC DNA]</scope>
    <source>
        <strain evidence="5">K81G1</strain>
    </source>
</reference>
<gene>
    <name evidence="5" type="ORF">FPZ12_012300</name>
</gene>
<dbReference type="InterPro" id="IPR041522">
    <property type="entry name" value="CdaR_GGDEF"/>
</dbReference>
<dbReference type="OrthoDB" id="3196285at2"/>
<dbReference type="InterPro" id="IPR025751">
    <property type="entry name" value="RsbRD_N_dom"/>
</dbReference>
<comment type="caution">
    <text evidence="5">The sequence shown here is derived from an EMBL/GenBank/DDBJ whole genome shotgun (WGS) entry which is preliminary data.</text>
</comment>
<dbReference type="InterPro" id="IPR042070">
    <property type="entry name" value="PucR_C-HTH_sf"/>
</dbReference>
<dbReference type="Gene3D" id="1.10.10.2840">
    <property type="entry name" value="PucR C-terminal helix-turn-helix domain"/>
    <property type="match status" value="1"/>
</dbReference>
<feature type="domain" description="PucR C-terminal helix-turn-helix" evidence="2">
    <location>
        <begin position="334"/>
        <end position="392"/>
    </location>
</feature>
<sequence length="396" mass="42775">MDVPVLSSPSTRRLAQAWLSDVEVLTQRLLAAIFTDNPEWTDYASVPRDDLHEGCLTYLTRVLEVLSGKVAGPAPDDEVVAAIARHRAVQGVPLEVMLRTFRLGGRIVWEALLEQAQATGIPPDAVLEAGTAMWTVIDGLSSALSTSYRNSELDRVRRDEQRRLALVEDLLGSRAGDAGFAERAARELNLPSSGSYLIVVARVTAEGVSALAGPQTALDAFGIRSLWHTRIDNVVGLVALEHRAPAEVLDRLRTLVRGAAAASPAVSGLAEAGKGHAFALIALGTVPEDAKALVSLDERYPEALLVRSPELTRHLVDHALGGVLALPERERETLLRTLAVWLEENRSAAHAATRLHCHRNTVLNRLQRITTLLGHSLDGHRAHVELSLALAALDLP</sequence>
<name>A0A5N0V929_9PSEU</name>
<dbReference type="Proteomes" id="UP000319769">
    <property type="component" value="Unassembled WGS sequence"/>
</dbReference>
<evidence type="ECO:0000259" key="4">
    <source>
        <dbReference type="Pfam" id="PF17853"/>
    </source>
</evidence>
<feature type="domain" description="CdaR GGDEF-like" evidence="4">
    <location>
        <begin position="178"/>
        <end position="283"/>
    </location>
</feature>
<dbReference type="EMBL" id="VMNW02000014">
    <property type="protein sequence ID" value="KAA9162018.1"/>
    <property type="molecule type" value="Genomic_DNA"/>
</dbReference>
<dbReference type="InterPro" id="IPR051448">
    <property type="entry name" value="CdaR-like_regulators"/>
</dbReference>
<evidence type="ECO:0000259" key="3">
    <source>
        <dbReference type="Pfam" id="PF14361"/>
    </source>
</evidence>
<dbReference type="PANTHER" id="PTHR33744">
    <property type="entry name" value="CARBOHYDRATE DIACID REGULATOR"/>
    <property type="match status" value="1"/>
</dbReference>
<dbReference type="Pfam" id="PF14361">
    <property type="entry name" value="RsbRD_N"/>
    <property type="match status" value="1"/>
</dbReference>
<organism evidence="5 6">
    <name type="scientific">Amycolatopsis acidicola</name>
    <dbReference type="NCBI Taxonomy" id="2596893"/>
    <lineage>
        <taxon>Bacteria</taxon>
        <taxon>Bacillati</taxon>
        <taxon>Actinomycetota</taxon>
        <taxon>Actinomycetes</taxon>
        <taxon>Pseudonocardiales</taxon>
        <taxon>Pseudonocardiaceae</taxon>
        <taxon>Amycolatopsis</taxon>
    </lineage>
</organism>
<evidence type="ECO:0000259" key="2">
    <source>
        <dbReference type="Pfam" id="PF13556"/>
    </source>
</evidence>
<proteinExistence type="inferred from homology"/>
<comment type="similarity">
    <text evidence="1">Belongs to the CdaR family.</text>
</comment>
<dbReference type="Pfam" id="PF17853">
    <property type="entry name" value="GGDEF_2"/>
    <property type="match status" value="1"/>
</dbReference>
<protein>
    <submittedName>
        <fullName evidence="5">PucR family transcriptional regulator</fullName>
    </submittedName>
</protein>
<dbReference type="Pfam" id="PF13556">
    <property type="entry name" value="HTH_30"/>
    <property type="match status" value="1"/>
</dbReference>
<evidence type="ECO:0000313" key="5">
    <source>
        <dbReference type="EMBL" id="KAA9162018.1"/>
    </source>
</evidence>
<dbReference type="InterPro" id="IPR025736">
    <property type="entry name" value="PucR_C-HTH_dom"/>
</dbReference>
<keyword evidence="6" id="KW-1185">Reference proteome</keyword>